<proteinExistence type="predicted"/>
<feature type="region of interest" description="Disordered" evidence="3">
    <location>
        <begin position="4123"/>
        <end position="4142"/>
    </location>
</feature>
<feature type="region of interest" description="Disordered" evidence="3">
    <location>
        <begin position="2215"/>
        <end position="2241"/>
    </location>
</feature>
<feature type="compositionally biased region" description="Polar residues" evidence="3">
    <location>
        <begin position="3872"/>
        <end position="3886"/>
    </location>
</feature>
<reference evidence="5 6" key="1">
    <citation type="submission" date="2021-06" db="EMBL/GenBank/DDBJ databases">
        <authorList>
            <person name="Palmer J.M."/>
        </authorList>
    </citation>
    <scope>NUCLEOTIDE SEQUENCE [LARGE SCALE GENOMIC DNA]</scope>
    <source>
        <strain evidence="5 6">MEX-2019</strain>
        <tissue evidence="5">Muscle</tissue>
    </source>
</reference>
<feature type="compositionally biased region" description="Basic and acidic residues" evidence="3">
    <location>
        <begin position="3887"/>
        <end position="3896"/>
    </location>
</feature>
<keyword evidence="6" id="KW-1185">Reference proteome</keyword>
<feature type="region of interest" description="Disordered" evidence="3">
    <location>
        <begin position="4253"/>
        <end position="4274"/>
    </location>
</feature>
<keyword evidence="2" id="KW-0539">Nucleus</keyword>
<feature type="region of interest" description="Disordered" evidence="3">
    <location>
        <begin position="1"/>
        <end position="73"/>
    </location>
</feature>
<feature type="compositionally biased region" description="Basic and acidic residues" evidence="3">
    <location>
        <begin position="3525"/>
        <end position="3540"/>
    </location>
</feature>
<feature type="region of interest" description="Disordered" evidence="3">
    <location>
        <begin position="3136"/>
        <end position="3157"/>
    </location>
</feature>
<feature type="compositionally biased region" description="Basic and acidic residues" evidence="3">
    <location>
        <begin position="3976"/>
        <end position="3987"/>
    </location>
</feature>
<name>A0AAV9R839_9TELE</name>
<feature type="region of interest" description="Disordered" evidence="3">
    <location>
        <begin position="1729"/>
        <end position="1750"/>
    </location>
</feature>
<gene>
    <name evidence="5" type="ORF">CRENBAI_005665</name>
</gene>
<feature type="domain" description="PDZ" evidence="4">
    <location>
        <begin position="209"/>
        <end position="278"/>
    </location>
</feature>
<feature type="region of interest" description="Disordered" evidence="3">
    <location>
        <begin position="96"/>
        <end position="142"/>
    </location>
</feature>
<dbReference type="SMART" id="SM00228">
    <property type="entry name" value="PDZ"/>
    <property type="match status" value="1"/>
</dbReference>
<evidence type="ECO:0000256" key="1">
    <source>
        <dbReference type="ARBA" id="ARBA00004123"/>
    </source>
</evidence>
<comment type="subcellular location">
    <subcellularLocation>
        <location evidence="1">Nucleus</location>
    </subcellularLocation>
</comment>
<dbReference type="GO" id="GO:0005737">
    <property type="term" value="C:cytoplasm"/>
    <property type="evidence" value="ECO:0007669"/>
    <property type="project" value="TreeGrafter"/>
</dbReference>
<feature type="compositionally biased region" description="Basic and acidic residues" evidence="3">
    <location>
        <begin position="4050"/>
        <end position="4067"/>
    </location>
</feature>
<feature type="region of interest" description="Disordered" evidence="3">
    <location>
        <begin position="1869"/>
        <end position="1911"/>
    </location>
</feature>
<feature type="region of interest" description="Disordered" evidence="3">
    <location>
        <begin position="3723"/>
        <end position="3742"/>
    </location>
</feature>
<feature type="region of interest" description="Disordered" evidence="3">
    <location>
        <begin position="3968"/>
        <end position="3987"/>
    </location>
</feature>
<feature type="region of interest" description="Disordered" evidence="3">
    <location>
        <begin position="4183"/>
        <end position="4206"/>
    </location>
</feature>
<dbReference type="PROSITE" id="PS50106">
    <property type="entry name" value="PDZ"/>
    <property type="match status" value="1"/>
</dbReference>
<dbReference type="InterPro" id="IPR036034">
    <property type="entry name" value="PDZ_sf"/>
</dbReference>
<feature type="region of interest" description="Disordered" evidence="3">
    <location>
        <begin position="3872"/>
        <end position="3936"/>
    </location>
</feature>
<dbReference type="PANTHER" id="PTHR23348:SF42">
    <property type="entry name" value="PERIAXIN"/>
    <property type="match status" value="1"/>
</dbReference>
<feature type="compositionally biased region" description="Basic and acidic residues" evidence="3">
    <location>
        <begin position="1729"/>
        <end position="1739"/>
    </location>
</feature>
<dbReference type="GO" id="GO:0032287">
    <property type="term" value="P:peripheral nervous system myelin maintenance"/>
    <property type="evidence" value="ECO:0007669"/>
    <property type="project" value="TreeGrafter"/>
</dbReference>
<feature type="region of interest" description="Disordered" evidence="3">
    <location>
        <begin position="3485"/>
        <end position="3506"/>
    </location>
</feature>
<feature type="compositionally biased region" description="Low complexity" evidence="3">
    <location>
        <begin position="4029"/>
        <end position="4049"/>
    </location>
</feature>
<evidence type="ECO:0000256" key="3">
    <source>
        <dbReference type="SAM" id="MobiDB-lite"/>
    </source>
</evidence>
<feature type="compositionally biased region" description="Basic and acidic residues" evidence="3">
    <location>
        <begin position="4124"/>
        <end position="4134"/>
    </location>
</feature>
<organism evidence="5 6">
    <name type="scientific">Crenichthys baileyi</name>
    <name type="common">White River springfish</name>
    <dbReference type="NCBI Taxonomy" id="28760"/>
    <lineage>
        <taxon>Eukaryota</taxon>
        <taxon>Metazoa</taxon>
        <taxon>Chordata</taxon>
        <taxon>Craniata</taxon>
        <taxon>Vertebrata</taxon>
        <taxon>Euteleostomi</taxon>
        <taxon>Actinopterygii</taxon>
        <taxon>Neopterygii</taxon>
        <taxon>Teleostei</taxon>
        <taxon>Neoteleostei</taxon>
        <taxon>Acanthomorphata</taxon>
        <taxon>Ovalentaria</taxon>
        <taxon>Atherinomorphae</taxon>
        <taxon>Cyprinodontiformes</taxon>
        <taxon>Goodeidae</taxon>
        <taxon>Crenichthys</taxon>
    </lineage>
</organism>
<comment type="caution">
    <text evidence="5">The sequence shown here is derived from an EMBL/GenBank/DDBJ whole genome shotgun (WGS) entry which is preliminary data.</text>
</comment>
<protein>
    <recommendedName>
        <fullName evidence="4">PDZ domain-containing protein</fullName>
    </recommendedName>
</protein>
<feature type="region of interest" description="Disordered" evidence="3">
    <location>
        <begin position="3607"/>
        <end position="3635"/>
    </location>
</feature>
<dbReference type="InterPro" id="IPR052082">
    <property type="entry name" value="Myelin_sheath_structural"/>
</dbReference>
<dbReference type="GO" id="GO:0005634">
    <property type="term" value="C:nucleus"/>
    <property type="evidence" value="ECO:0007669"/>
    <property type="project" value="UniProtKB-SubCell"/>
</dbReference>
<accession>A0AAV9R839</accession>
<evidence type="ECO:0000313" key="5">
    <source>
        <dbReference type="EMBL" id="KAK5604954.1"/>
    </source>
</evidence>
<evidence type="ECO:0000256" key="2">
    <source>
        <dbReference type="ARBA" id="ARBA00023242"/>
    </source>
</evidence>
<feature type="region of interest" description="Disordered" evidence="3">
    <location>
        <begin position="3523"/>
        <end position="3547"/>
    </location>
</feature>
<dbReference type="SUPFAM" id="SSF50156">
    <property type="entry name" value="PDZ domain-like"/>
    <property type="match status" value="1"/>
</dbReference>
<dbReference type="CDD" id="cd00136">
    <property type="entry name" value="PDZ_canonical"/>
    <property type="match status" value="1"/>
</dbReference>
<sequence length="4274" mass="459918">MTVIGSVCPPVPAPPRGRSSPRLGEASERGQWSGSGVKYVPRFTQTERMKMAARKKRTEFGSTQGVQPPPPAVVCLSVPHKDLNLKLWSDSDIDQEDSHVYSQTRDQAVKDKRRSPPSTRSPSAPQRNPHHSGAADEQESPERVVDPALYLLRVMCYLQVQKEKLHAELKQVLSQKRSHLRESTCKLAQPEMDSEPAEEQTCMEEVSKSVEIVVETEAEVGASGYSVTGGGQHGIFVKDVLKDSPAAKHLSLQQGDQLLSAKVYFDNVRYEDALRILQCAEPYKVSFQVKRTVPKAEVSVRPRVPSGEVKGPKAKMARMSVKGMKPFKTQKKRGGRFGLKRLKEKRKEELVIEGTPPRLEAGDVDVEFSLPKLKQRKSTKSDVNVRGAGNMEKAKTKIRFPHIKAKGYRATGGNLELEGHENMPPSEIPGAKVKPKGKGHKFGIMFPKTKHTKSGSATERGSVDVRPLEISLQPPSVEVALSSKKDKNVEKRGSKFNPPDVEFALPSGKAEVSLPTVKGTTDFKAPIVDIKGEVDVPQGKVNLDVGREDAKLRMPKLKLPKIRLSRHSDEIDGEIKVKSEGMKISGADLKTPTAQIRGDGEINLPEVEVTKPKIKGDIFGKAASVEMPTADISLPKLKGKSDTSYSPQGLEGAEKSEINMSPIQISVPDPGLQFDSGRRIPDEVEGTVKGPKISVPKVDISLPKAPGVDIKGPGGGGNFNPPFVDVSFPKMKSGGVDVDIDHYVGGDGKFKLPDFDITLPKMKSPEEDVEVGFKLPIVDLILPKSNAGATDNEGKGRFQLPSVDILLPKLKAGEVEVDTEGQTVKGGKFVTPGKSLPKGKIEGNIDLKGHAEGDKFKMPSIDVSLPKLKPEGHTKAPKPEIEGEISVPSANIPMLKGKAEGDVEIGGQDAKGVEFKMPSVNIKLPQTGTAGAEVDIQGPEMPSADISLPKPAGEVDIEGRVDGGQFNKQLVNISLPKIKFPEEDVKLEAPELPNTDLSLPTSSEIGNVEFEGIRGAKFKMPTFDISFPKGKTEEREVDIKDPAIKGGAKFNMPSLDISLPTIKSPEGGADINIEGHEIKIKSPKANLDLKGKEIKESKMKLPAKDISLTKEKVEGKINVEEKRGKLKMPSLDVSLAKVKMPEENIETEGQSVDISLPKGKLDVDKGTKSRGGHFHLPSVDVFLPKIKSGRGDINIEGPELGSGQVKAPTIDISPPQGTFEGDIAFDDEGNGAGFNVPSVDIDLPSVKIPERDVNFQGPKVKGSKFEMPKIDLSLPKGKIHGNIDIDIHSGKDGNIEIPSHVTKLPKGQGKSGVNVKVPEGKAGKLKMPKFKVSVPKLDVTEGEVKVQGPEVKGNTEIPAVDISPHKGRIEGGLDIDSHGAKGAKFPMPSINFNLPNIKSKEAGNEGQTLSVPSMDISAPEIKSPEVDVSLKGPVVDIPLPKPKADVKIAINDPEIKGGKTKIPTFDISMPKVNFPEDEIKLKGPDFKGKKIELPDIDISLAKGKSDGEIDEHGWKGGKFHIPSVDFSLPKIKAKGPEVNIEGPELEQGNINMPDIDISLPKGKADVDLNVESTEGKGGKFKMPKFDISLPRKNLPEGHVDAPKVDISLPIVKGDVDVDKKGKFQMPSIDVSLPKIKANEADIDIEGPELKGDITLPTGKVEGDLSFKGPDVKGEKFNLPAVDISFSKGKVDGAFDVEGSKIKGGKFKMPKFDVSLPKVSLPEGDIKIKDPSIKGGKIDMPDIDTSIPKGRPKGEIETGGHAYNGSQFQMPSVDISLPKIKAKGPELSVEIPGVQGGKENISSLDVSVPKLKSPELDISVEGLDVNVDVSPPSFKAKGDVNAEEMDVKGGKFKIPKFGVSLPKIGLPRVDTNIEGPQMKGKAKITTGDTSLPKAKGPEINVEGPETEGGKVNLPSLGISLAKTKPPDIDANLKGPDLKGGKIKMPGVDISLPKGKTDGDFDVEAPETKGGKFKLPKFDISLSKVTLPKTDVSVQGPDMKGEMEVPAADISLPKVKTDVEIDISSGKSNKFHMPSVDISLPTIKGQEAVVDIHGPKIKGDVSLPKIKSSDTDITIKTPDIEGGKVDLPNMDVSFPKAKVEGNVNAEGIEVKGGKFKMPKFDVSLPKTNLPKVEINVEGPDMKGKIAKPTADISLPKAKTVGDINVETGHGSKFHMPSVDFSLPNVKAKEAGMEIQRPDFKADLSLPKVKCPEVDISLRGPEVDRPTPDISYPKGTTEGGLEVESPEVKGGKFKMPKFDMTLPRVIYPESDLKIKGPELKTGKIELPDIDLSLPKGKVEGNISTEGHAGKGGKFHMPNIDISLPKMKAKGTEINLEGPEFKGGKLNIPETNISPPKGKVDADLSIEGQKIKGGKLNLPKVDISLPKLSVPEGGVTVEGPDVKGKCEIPATDISTFKGKVKGDIDIEGQSGKKGKFQFPSIDISFPKIRTKGIDVNIEVPEPKAEISAQGGQFEGDLNVEEPKVKGSKLKVPTFDVSLPKVNLSESELKIKGSAVEGGKIEMPDVDISLPRGKTGGEIEAGLLSTKEGKSHMPSIDITIPKLKAKGPDVNVEGPEIQGGKIKMPAVDVSLPKGKVDGDFDVEAPEMKGGKFKLPKCDISLPKVSLPKTDVGVEGTDIKGEVELPPADISRPNIKTDVEIDVNAATSSKFHMPSVDISLPKIKAKGDADIQGPKINGDFPLSKIKSQEVDVSLKGPEVDGGKINPAAVDISLPKGKVGGDYGFECVEGKRGKFKMPKVDVSLPKVSLPERGVKIKGPDIKAGNIEMPDIDLSLPKPKVQGEIDTQGHPKKGGKIHIPSIALPDMKTKEPQANTKGLEADVDIKGPDVKGGKGGRFHMPALDINMPKFDLDLSLPSGSKDKDLKVEVSGPDASGDLEMLGLKGYLKPDQLKVKNEDVEGTGASLKRPSVKLPTVDISAPKVDLDFGLNKPNGDDVEVELLKAEGGRPSSGGSFDLPNVSLKGPSFTFPRFGVKSKSGDLEASGLKTDASLHQPDLEGGIRAPSVEFDENGKVKMKKPKIKIPSFRKSKKDTDVSMSCPNVDVKMKKGTPDLPQLDFRSENTDNKVKHKVKFPKFKMSPPKVQLPEGEVDAKVEAEVNRKSSFNAPDVTLKLPKFSFPVFSSKEKDLSKPSGKLQDQPKVKMPSVELSFPQAKTPETEVLLPKAEVDVSEADIKGYEGNLKIPKMPKIDISIPKVELDVSQPKGKSQKTEVPDMELKGGEGKFKMAQMAMPTLDVTLPKGKPKDLNTTKTEIGDAGGSFKMPHVKMPAVDISVPKADISLSKAKSETSEIDMEVNTEQKYKMPRVDITLPKGKLQGNEAPEMDGEERGKIKMPHIKMPHVDISLPKTKTKGPDVEIRCEGTEFKMPQVSMPSVDVSLSKGRAEGPNVEVEGNSKDRLKLPQFKMPNVDVSLPKGQIQGPDVEIKGEKGTFKMPQINVPSVEIFLPKGKVDGSDFEGDKGEKFRTADIKRPSVNTSVSKGKTTDPDAGITGNVGEKFKMPHLKMSDVDLSVPKGKERSDTDFKGEGGKFKMPHIGMPSVDISLPKGKLDFHEVEIEGGREGKIKMPHLKMPNVDIFLPKGNAEKIEGTEFNVEGSIPEKASGDTSLEKGQTAGPIPGIKSEGGKIKMPKVDISLPKAKPSVEAPQVDIKKEGHLKIPKASTDKTSGKIEAEGGTIKLPHIKIPKVDISLSKGEGIEVPTMAMEAADPDAKLPKGKISMQKDKSPKPETGLREVTPDLMVDLHVEGERKGLEMKMPTIDIEGPKKNIEVDIGFQGGESSMGKKKVVLPDLDLNTLRTESKVKGRKVKGANFKTGVPKMKGVEDVTVEVKQGEDNVKHDGHTTGKGHINITAPEVTLPNVSLKTGSGSKEGQSSASKEIKVPRIPDIEFDIGTSKAEDDKTETEKKVKIPKFGVPLPSISSPERGMDIYRPDVQYEGPKMPKVKKAVFVLVNPSETEQVAANMTPPRKEAMGENETEDVKVKIPKIKMKSNFGMFKDKSAEIEAGEEEKSMGAKIKMPKVSFSSGKSGSPKGEGSSSSLKGEKDATPHKDSKDDKGTFRGKIKLPKVEFTSPYSKMATGDTMGKDSLSGEAKGDIQELDTPDKMVSTEIVSSHARTEMLDRDSSESPVGFGAEFTSNKVQMWSEADSRSSKAEEKETTWFKVPKFTLKPHATGFLQITPEGSPQAKRKGELGGEAEVSGSFCLHTSGLDFTSQQMAEEHQVPSAEEGTVTMVTKTTRITRHLVTTETRTDESSATTHQVSDYKS</sequence>
<feature type="region of interest" description="Disordered" evidence="3">
    <location>
        <begin position="416"/>
        <end position="437"/>
    </location>
</feature>
<dbReference type="InterPro" id="IPR001478">
    <property type="entry name" value="PDZ"/>
</dbReference>
<dbReference type="GO" id="GO:0043484">
    <property type="term" value="P:regulation of RNA splicing"/>
    <property type="evidence" value="ECO:0007669"/>
    <property type="project" value="TreeGrafter"/>
</dbReference>
<dbReference type="Proteomes" id="UP001311232">
    <property type="component" value="Unassembled WGS sequence"/>
</dbReference>
<feature type="compositionally biased region" description="Low complexity" evidence="3">
    <location>
        <begin position="116"/>
        <end position="127"/>
    </location>
</feature>
<evidence type="ECO:0000313" key="6">
    <source>
        <dbReference type="Proteomes" id="UP001311232"/>
    </source>
</evidence>
<feature type="compositionally biased region" description="Basic and acidic residues" evidence="3">
    <location>
        <begin position="3730"/>
        <end position="3742"/>
    </location>
</feature>
<dbReference type="EMBL" id="JAHHUM010002319">
    <property type="protein sequence ID" value="KAK5604954.1"/>
    <property type="molecule type" value="Genomic_DNA"/>
</dbReference>
<feature type="compositionally biased region" description="Basic and acidic residues" evidence="3">
    <location>
        <begin position="3905"/>
        <end position="3917"/>
    </location>
</feature>
<dbReference type="PANTHER" id="PTHR23348">
    <property type="entry name" value="PERIAXIN/AHNAK"/>
    <property type="match status" value="1"/>
</dbReference>
<evidence type="ECO:0000259" key="4">
    <source>
        <dbReference type="PROSITE" id="PS50106"/>
    </source>
</evidence>
<feature type="region of interest" description="Disordered" evidence="3">
    <location>
        <begin position="4013"/>
        <end position="4115"/>
    </location>
</feature>
<dbReference type="Gene3D" id="2.30.42.10">
    <property type="match status" value="1"/>
</dbReference>